<dbReference type="EMBL" id="MN739739">
    <property type="protein sequence ID" value="QHT24104.1"/>
    <property type="molecule type" value="Genomic_DNA"/>
</dbReference>
<feature type="domain" description="Cupin-like" evidence="2">
    <location>
        <begin position="150"/>
        <end position="253"/>
    </location>
</feature>
<proteinExistence type="predicted"/>
<dbReference type="Gene3D" id="2.60.120.650">
    <property type="entry name" value="Cupin"/>
    <property type="match status" value="1"/>
</dbReference>
<feature type="transmembrane region" description="Helical" evidence="1">
    <location>
        <begin position="6"/>
        <end position="23"/>
    </location>
</feature>
<name>A0A6C0E4W6_9ZZZZ</name>
<accession>A0A6C0E4W6</accession>
<keyword evidence="1" id="KW-0472">Membrane</keyword>
<protein>
    <recommendedName>
        <fullName evidence="2">Cupin-like domain-containing protein</fullName>
    </recommendedName>
</protein>
<dbReference type="InterPro" id="IPR041667">
    <property type="entry name" value="Cupin_8"/>
</dbReference>
<keyword evidence="1" id="KW-1133">Transmembrane helix</keyword>
<evidence type="ECO:0000259" key="2">
    <source>
        <dbReference type="Pfam" id="PF13621"/>
    </source>
</evidence>
<dbReference type="Pfam" id="PF13621">
    <property type="entry name" value="Cupin_8"/>
    <property type="match status" value="1"/>
</dbReference>
<dbReference type="SUPFAM" id="SSF51197">
    <property type="entry name" value="Clavaminate synthase-like"/>
    <property type="match status" value="1"/>
</dbReference>
<organism evidence="3">
    <name type="scientific">viral metagenome</name>
    <dbReference type="NCBI Taxonomy" id="1070528"/>
    <lineage>
        <taxon>unclassified sequences</taxon>
        <taxon>metagenomes</taxon>
        <taxon>organismal metagenomes</taxon>
    </lineage>
</organism>
<keyword evidence="1" id="KW-0812">Transmembrane</keyword>
<evidence type="ECO:0000313" key="3">
    <source>
        <dbReference type="EMBL" id="QHT24104.1"/>
    </source>
</evidence>
<evidence type="ECO:0000256" key="1">
    <source>
        <dbReference type="SAM" id="Phobius"/>
    </source>
</evidence>
<reference evidence="3" key="1">
    <citation type="journal article" date="2020" name="Nature">
        <title>Giant virus diversity and host interactions through global metagenomics.</title>
        <authorList>
            <person name="Schulz F."/>
            <person name="Roux S."/>
            <person name="Paez-Espino D."/>
            <person name="Jungbluth S."/>
            <person name="Walsh D.A."/>
            <person name="Denef V.J."/>
            <person name="McMahon K.D."/>
            <person name="Konstantinidis K.T."/>
            <person name="Eloe-Fadrosh E.A."/>
            <person name="Kyrpides N.C."/>
            <person name="Woyke T."/>
        </authorList>
    </citation>
    <scope>NUCLEOTIDE SEQUENCE</scope>
    <source>
        <strain evidence="3">GVMAG-M-3300023179-132</strain>
    </source>
</reference>
<sequence>MTKFIMVFFIFCVVLFIYLHIHFQLKTSNDLEMYEIEHTSKDKLEEICDLRQPVLFETDTTKINETTNKSYLLNNYGAFEIKIRNVKSIDPDAERYMPLPIKSAFSLFDEDKSCTYLSENNMDFLKETGVIKNMQYNDEFFRPYMVSNCDYDIISGSDKVTTPFKYGIDYRNYLILTEGSAQIKLSPPHSIRYLFPKYDYDNFEFSSSINPWNVEPKYKADFDKIKCLEFTLTKGKVLFIPAFWWYSIKLEKNTSISRLTYRTYMNNIASAPYYAMHALQIQNVKHDIVKKFNIDDLKVESETESKDDLTHKEESKEE</sequence>
<dbReference type="AlphaFoldDB" id="A0A6C0E4W6"/>